<evidence type="ECO:0000259" key="1">
    <source>
        <dbReference type="PROSITE" id="PS50894"/>
    </source>
</evidence>
<name>A0A3B1ALL8_9ZZZZ</name>
<sequence length="98" mass="11002">MNDNELITKVITEFLKDIPQQIDELKRVIEANDMQATATLAHKLKGAAANVGGMVFNDYACKIELAGKAGEDESVKNNMRAIEKNFVQLKQAMEEYQR</sequence>
<dbReference type="PROSITE" id="PS50894">
    <property type="entry name" value="HPT"/>
    <property type="match status" value="1"/>
</dbReference>
<proteinExistence type="predicted"/>
<dbReference type="AlphaFoldDB" id="A0A3B1ALL8"/>
<feature type="domain" description="HPt" evidence="1">
    <location>
        <begin position="3"/>
        <end position="96"/>
    </location>
</feature>
<reference evidence="2" key="1">
    <citation type="submission" date="2018-06" db="EMBL/GenBank/DDBJ databases">
        <authorList>
            <person name="Zhirakovskaya E."/>
        </authorList>
    </citation>
    <scope>NUCLEOTIDE SEQUENCE</scope>
</reference>
<dbReference type="InterPro" id="IPR036641">
    <property type="entry name" value="HPT_dom_sf"/>
</dbReference>
<dbReference type="Gene3D" id="1.20.120.160">
    <property type="entry name" value="HPT domain"/>
    <property type="match status" value="1"/>
</dbReference>
<dbReference type="EMBL" id="UOFT01000040">
    <property type="protein sequence ID" value="VAW94764.1"/>
    <property type="molecule type" value="Genomic_DNA"/>
</dbReference>
<protein>
    <recommendedName>
        <fullName evidence="1">HPt domain-containing protein</fullName>
    </recommendedName>
</protein>
<organism evidence="2">
    <name type="scientific">hydrothermal vent metagenome</name>
    <dbReference type="NCBI Taxonomy" id="652676"/>
    <lineage>
        <taxon>unclassified sequences</taxon>
        <taxon>metagenomes</taxon>
        <taxon>ecological metagenomes</taxon>
    </lineage>
</organism>
<dbReference type="Pfam" id="PF01627">
    <property type="entry name" value="Hpt"/>
    <property type="match status" value="1"/>
</dbReference>
<dbReference type="InterPro" id="IPR008207">
    <property type="entry name" value="Sig_transdc_His_kin_Hpt_dom"/>
</dbReference>
<dbReference type="SUPFAM" id="SSF47226">
    <property type="entry name" value="Histidine-containing phosphotransfer domain, HPT domain"/>
    <property type="match status" value="1"/>
</dbReference>
<dbReference type="GO" id="GO:0000160">
    <property type="term" value="P:phosphorelay signal transduction system"/>
    <property type="evidence" value="ECO:0007669"/>
    <property type="project" value="InterPro"/>
</dbReference>
<gene>
    <name evidence="2" type="ORF">MNBD_GAMMA23-1176</name>
</gene>
<accession>A0A3B1ALL8</accession>
<evidence type="ECO:0000313" key="2">
    <source>
        <dbReference type="EMBL" id="VAW94764.1"/>
    </source>
</evidence>